<proteinExistence type="predicted"/>
<organism evidence="1">
    <name type="scientific">marine sediment metagenome</name>
    <dbReference type="NCBI Taxonomy" id="412755"/>
    <lineage>
        <taxon>unclassified sequences</taxon>
        <taxon>metagenomes</taxon>
        <taxon>ecological metagenomes</taxon>
    </lineage>
</organism>
<comment type="caution">
    <text evidence="1">The sequence shown here is derived from an EMBL/GenBank/DDBJ whole genome shotgun (WGS) entry which is preliminary data.</text>
</comment>
<dbReference type="AlphaFoldDB" id="A0A0F9CCG2"/>
<name>A0A0F9CCG2_9ZZZZ</name>
<evidence type="ECO:0000313" key="1">
    <source>
        <dbReference type="EMBL" id="KKL01463.1"/>
    </source>
</evidence>
<reference evidence="1" key="1">
    <citation type="journal article" date="2015" name="Nature">
        <title>Complex archaea that bridge the gap between prokaryotes and eukaryotes.</title>
        <authorList>
            <person name="Spang A."/>
            <person name="Saw J.H."/>
            <person name="Jorgensen S.L."/>
            <person name="Zaremba-Niedzwiedzka K."/>
            <person name="Martijn J."/>
            <person name="Lind A.E."/>
            <person name="van Eijk R."/>
            <person name="Schleper C."/>
            <person name="Guy L."/>
            <person name="Ettema T.J."/>
        </authorList>
    </citation>
    <scope>NUCLEOTIDE SEQUENCE</scope>
</reference>
<accession>A0A0F9CCG2</accession>
<sequence length="89" mass="10300">MNDNKAVSELTEQQAAANREANKMQCHSCCDRHHEENLIVCEFCGKKNCPDCTKKNWKDTGWPVCCLCENDPEVVERELLKHIEYLTTK</sequence>
<gene>
    <name evidence="1" type="ORF">LCGC14_2627000</name>
</gene>
<protein>
    <submittedName>
        <fullName evidence="1">Uncharacterized protein</fullName>
    </submittedName>
</protein>
<dbReference type="EMBL" id="LAZR01044966">
    <property type="protein sequence ID" value="KKL01463.1"/>
    <property type="molecule type" value="Genomic_DNA"/>
</dbReference>